<dbReference type="Pfam" id="PF04818">
    <property type="entry name" value="CID"/>
    <property type="match status" value="1"/>
</dbReference>
<dbReference type="FunCoup" id="A0A2K1QS50">
    <property type="interactions" value="40"/>
</dbReference>
<dbReference type="PROSITE" id="PS51391">
    <property type="entry name" value="CID"/>
    <property type="match status" value="1"/>
</dbReference>
<feature type="region of interest" description="Disordered" evidence="1">
    <location>
        <begin position="281"/>
        <end position="373"/>
    </location>
</feature>
<dbReference type="FunFam" id="1.25.40.90:FF:000030">
    <property type="entry name" value="DUF618 domain protein"/>
    <property type="match status" value="1"/>
</dbReference>
<evidence type="ECO:0000313" key="3">
    <source>
        <dbReference type="EMBL" id="PNS17918.1"/>
    </source>
</evidence>
<gene>
    <name evidence="3" type="ORF">CAC42_3877</name>
</gene>
<dbReference type="InParanoid" id="A0A2K1QS50"/>
<dbReference type="GO" id="GO:0099122">
    <property type="term" value="F:RNA polymerase II C-terminal domain binding"/>
    <property type="evidence" value="ECO:0007669"/>
    <property type="project" value="InterPro"/>
</dbReference>
<feature type="region of interest" description="Disordered" evidence="1">
    <location>
        <begin position="389"/>
        <end position="452"/>
    </location>
</feature>
<dbReference type="PANTHER" id="PTHR12460">
    <property type="entry name" value="CYCLIN-DEPENDENT KINASE INHIBITOR-RELATED PROTEIN"/>
    <property type="match status" value="1"/>
</dbReference>
<evidence type="ECO:0000259" key="2">
    <source>
        <dbReference type="PROSITE" id="PS51391"/>
    </source>
</evidence>
<dbReference type="STRING" id="2082308.A0A2K1QS50"/>
<dbReference type="PANTHER" id="PTHR12460:SF0">
    <property type="entry name" value="CID DOMAIN-CONTAINING PROTEIN-RELATED"/>
    <property type="match status" value="1"/>
</dbReference>
<dbReference type="EMBL" id="NKHZ01000047">
    <property type="protein sequence ID" value="PNS17918.1"/>
    <property type="molecule type" value="Genomic_DNA"/>
</dbReference>
<dbReference type="SUPFAM" id="SSF48464">
    <property type="entry name" value="ENTH/VHS domain"/>
    <property type="match status" value="1"/>
</dbReference>
<dbReference type="Proteomes" id="UP000243797">
    <property type="component" value="Unassembled WGS sequence"/>
</dbReference>
<protein>
    <submittedName>
        <fullName evidence="3">UPF0400 protein</fullName>
    </submittedName>
</protein>
<dbReference type="SMART" id="SM00582">
    <property type="entry name" value="RPR"/>
    <property type="match status" value="1"/>
</dbReference>
<comment type="caution">
    <text evidence="3">The sequence shown here is derived from an EMBL/GenBank/DDBJ whole genome shotgun (WGS) entry which is preliminary data.</text>
</comment>
<sequence length="452" mass="48534">MAFSDDSVKAKLSALNETQDSIVSVAQWIMFYRRHADRAAQLWFEKLKESNTSKKLNLIYLANEIMQQAKVRRKEDFLVAFMPIISEATAAAYKGAPQEVQAKIRRVVEVWRSRQVLDSGVQDATEARIDELDKNKSTRSTGARLGGSLFGSTSVPTEFQPLVQTHGTLAKAETSARPLVEKANNDYAEQSKPDAPVPSAPVQAGKLSSLMKSLATAEAAVSDSIKTRKQLIEGLEKLLQTHNTKLAEEETTQSVLATRRSESETKRKEVEDIIFRRVSAEDAANGTSEGTQAGAVDHANGNGGDQSPEVEAFTPPPPDVEEFTPPPTNNGQDELEVGTYAADPIQEQPTKEEQPPAFEPPPALTAQTSDKSNPAVAAVPVLGADLLSSLSLPGVGSSSASVRSSSAANGSMADPRKRRKLSHKEPDLDEQMFGSGEGIGLDADVAADLGAQ</sequence>
<dbReference type="OrthoDB" id="10069473at2759"/>
<feature type="compositionally biased region" description="Low complexity" evidence="1">
    <location>
        <begin position="440"/>
        <end position="452"/>
    </location>
</feature>
<dbReference type="GO" id="GO:0031124">
    <property type="term" value="P:mRNA 3'-end processing"/>
    <property type="evidence" value="ECO:0007669"/>
    <property type="project" value="InterPro"/>
</dbReference>
<proteinExistence type="predicted"/>
<feature type="domain" description="CID" evidence="2">
    <location>
        <begin position="1"/>
        <end position="133"/>
    </location>
</feature>
<dbReference type="InterPro" id="IPR047883">
    <property type="entry name" value="Rtt103-like_CID"/>
</dbReference>
<name>A0A2K1QS50_9PEZI</name>
<feature type="region of interest" description="Disordered" evidence="1">
    <location>
        <begin position="248"/>
        <end position="268"/>
    </location>
</feature>
<dbReference type="AlphaFoldDB" id="A0A2K1QS50"/>
<reference evidence="3 4" key="1">
    <citation type="submission" date="2017-06" db="EMBL/GenBank/DDBJ databases">
        <title>Draft genome sequence of a variant of Elsinoe murrayae.</title>
        <authorList>
            <person name="Cheng Q."/>
        </authorList>
    </citation>
    <scope>NUCLEOTIDE SEQUENCE [LARGE SCALE GENOMIC DNA]</scope>
    <source>
        <strain evidence="3 4">CQ-2017a</strain>
    </source>
</reference>
<feature type="compositionally biased region" description="Low complexity" evidence="1">
    <location>
        <begin position="389"/>
        <end position="411"/>
    </location>
</feature>
<evidence type="ECO:0000256" key="1">
    <source>
        <dbReference type="SAM" id="MobiDB-lite"/>
    </source>
</evidence>
<dbReference type="Gene3D" id="1.25.40.90">
    <property type="match status" value="1"/>
</dbReference>
<organism evidence="3 4">
    <name type="scientific">Sphaceloma murrayae</name>
    <dbReference type="NCBI Taxonomy" id="2082308"/>
    <lineage>
        <taxon>Eukaryota</taxon>
        <taxon>Fungi</taxon>
        <taxon>Dikarya</taxon>
        <taxon>Ascomycota</taxon>
        <taxon>Pezizomycotina</taxon>
        <taxon>Dothideomycetes</taxon>
        <taxon>Dothideomycetidae</taxon>
        <taxon>Myriangiales</taxon>
        <taxon>Elsinoaceae</taxon>
        <taxon>Sphaceloma</taxon>
    </lineage>
</organism>
<dbReference type="CDD" id="cd17003">
    <property type="entry name" value="CID_Rtt103"/>
    <property type="match status" value="1"/>
</dbReference>
<evidence type="ECO:0000313" key="4">
    <source>
        <dbReference type="Proteomes" id="UP000243797"/>
    </source>
</evidence>
<keyword evidence="4" id="KW-1185">Reference proteome</keyword>
<feature type="compositionally biased region" description="Basic and acidic residues" evidence="1">
    <location>
        <begin position="259"/>
        <end position="268"/>
    </location>
</feature>
<accession>A0A2K1QS50</accession>
<dbReference type="InterPro" id="IPR008942">
    <property type="entry name" value="ENTH_VHS"/>
</dbReference>
<dbReference type="InterPro" id="IPR006569">
    <property type="entry name" value="CID_dom"/>
</dbReference>
<feature type="compositionally biased region" description="Pro residues" evidence="1">
    <location>
        <begin position="314"/>
        <end position="328"/>
    </location>
</feature>